<gene>
    <name evidence="1" type="ORF">BCF44_12153</name>
</gene>
<dbReference type="RefSeq" id="WP_246016182.1">
    <property type="nucleotide sequence ID" value="NZ_CP144375.1"/>
</dbReference>
<sequence>MTLVTSFLDWYLPAHPMTASYLGLTEHDNTLGDHSEAGFLARERAHAEWLTRFTDAAAPTEFSDLIDHELVLAHLRGQRARADWPAWRRDPAVYVGEMLSVLHASFQHRLRPEPELVASALSRLAELPGVYAACRANLDAELASPLIVRRALDQLRTTRQFLTAVLPGGVENEKDRARLVEAGEKAADAADALAAYLDEFANRATGDWRMGEKLYSTLLTEYELLGYGASELHARGEAAYAELHAEATELAGGDWRAAVRALQDNHPPTLDALLEAVTEETERARRFLRERDLVTFAEGEECRVVPTPTFLRPLFAVPAYMPSPAMTASRIGHHLVPFTPDGATPEQVEQRLRTNAYDHLRAMAVHEAYPGHHWHFSWHAGNPRPVRKVFRTSYFAEGWALYAERMMREQGYYETTGQLLAHLDFRLFRAARIIVDTELHCGDMTVAQAEEFMTTRYTHTAGTAKVEVSRYCAWPTQAPSYLTGALEIEATRDEFLARGLGTLKSFHDRIAGSGALPLGLARRVVLEQPGEQAGWR</sequence>
<dbReference type="PANTHER" id="PTHR33361">
    <property type="entry name" value="GLR0591 PROTEIN"/>
    <property type="match status" value="1"/>
</dbReference>
<organism evidence="1 2">
    <name type="scientific">Kutzneria buriramensis</name>
    <dbReference type="NCBI Taxonomy" id="1045776"/>
    <lineage>
        <taxon>Bacteria</taxon>
        <taxon>Bacillati</taxon>
        <taxon>Actinomycetota</taxon>
        <taxon>Actinomycetes</taxon>
        <taxon>Pseudonocardiales</taxon>
        <taxon>Pseudonocardiaceae</taxon>
        <taxon>Kutzneria</taxon>
    </lineage>
</organism>
<proteinExistence type="predicted"/>
<dbReference type="Proteomes" id="UP000256269">
    <property type="component" value="Unassembled WGS sequence"/>
</dbReference>
<dbReference type="AlphaFoldDB" id="A0A3E0GWJ2"/>
<evidence type="ECO:0000313" key="2">
    <source>
        <dbReference type="Proteomes" id="UP000256269"/>
    </source>
</evidence>
<name>A0A3E0GWJ2_9PSEU</name>
<dbReference type="PANTHER" id="PTHR33361:SF15">
    <property type="entry name" value="DUF885 FAMILY LIPOPROTEIN"/>
    <property type="match status" value="1"/>
</dbReference>
<dbReference type="EMBL" id="QUNO01000021">
    <property type="protein sequence ID" value="REH32505.1"/>
    <property type="molecule type" value="Genomic_DNA"/>
</dbReference>
<keyword evidence="2" id="KW-1185">Reference proteome</keyword>
<dbReference type="InterPro" id="IPR010281">
    <property type="entry name" value="DUF885"/>
</dbReference>
<accession>A0A3E0GWJ2</accession>
<protein>
    <submittedName>
        <fullName evidence="1">Uncharacterized protein (DUF885 family)</fullName>
    </submittedName>
</protein>
<comment type="caution">
    <text evidence="1">The sequence shown here is derived from an EMBL/GenBank/DDBJ whole genome shotgun (WGS) entry which is preliminary data.</text>
</comment>
<dbReference type="Pfam" id="PF05960">
    <property type="entry name" value="DUF885"/>
    <property type="match status" value="1"/>
</dbReference>
<reference evidence="1 2" key="1">
    <citation type="submission" date="2018-08" db="EMBL/GenBank/DDBJ databases">
        <title>Genomic Encyclopedia of Archaeal and Bacterial Type Strains, Phase II (KMG-II): from individual species to whole genera.</title>
        <authorList>
            <person name="Goeker M."/>
        </authorList>
    </citation>
    <scope>NUCLEOTIDE SEQUENCE [LARGE SCALE GENOMIC DNA]</scope>
    <source>
        <strain evidence="1 2">DSM 45791</strain>
    </source>
</reference>
<evidence type="ECO:0000313" key="1">
    <source>
        <dbReference type="EMBL" id="REH32505.1"/>
    </source>
</evidence>